<gene>
    <name evidence="2" type="ORF">SAMN06266787_1286</name>
</gene>
<protein>
    <recommendedName>
        <fullName evidence="4">EamA family transporter</fullName>
    </recommendedName>
</protein>
<evidence type="ECO:0000256" key="1">
    <source>
        <dbReference type="SAM" id="Phobius"/>
    </source>
</evidence>
<keyword evidence="1" id="KW-1133">Transmembrane helix</keyword>
<feature type="transmembrane region" description="Helical" evidence="1">
    <location>
        <begin position="32"/>
        <end position="54"/>
    </location>
</feature>
<keyword evidence="1" id="KW-0472">Membrane</keyword>
<dbReference type="EMBL" id="FZNK01000028">
    <property type="protein sequence ID" value="SNR78079.1"/>
    <property type="molecule type" value="Genomic_DNA"/>
</dbReference>
<accession>A0A238Z505</accession>
<organism evidence="2 3">
    <name type="scientific">Halorubrum ezzemoulense</name>
    <name type="common">Halorubrum chaoviator</name>
    <dbReference type="NCBI Taxonomy" id="337243"/>
    <lineage>
        <taxon>Archaea</taxon>
        <taxon>Methanobacteriati</taxon>
        <taxon>Methanobacteriota</taxon>
        <taxon>Stenosarchaea group</taxon>
        <taxon>Halobacteria</taxon>
        <taxon>Halobacteriales</taxon>
        <taxon>Haloferacaceae</taxon>
        <taxon>Halorubrum</taxon>
    </lineage>
</organism>
<keyword evidence="1" id="KW-0812">Transmembrane</keyword>
<dbReference type="AlphaFoldDB" id="A0A238Z505"/>
<evidence type="ECO:0008006" key="4">
    <source>
        <dbReference type="Google" id="ProtNLM"/>
    </source>
</evidence>
<sequence length="79" mass="8528">MSRYRTADCFLLLCAVWGTAFMATDVGLVNLPAVPFTAVRFDVAAVLLFAAVLVSGTDFHPRTLLVSVSPSLTNSFVYL</sequence>
<evidence type="ECO:0000313" key="2">
    <source>
        <dbReference type="EMBL" id="SNR78079.1"/>
    </source>
</evidence>
<evidence type="ECO:0000313" key="3">
    <source>
        <dbReference type="Proteomes" id="UP000198297"/>
    </source>
</evidence>
<name>A0A238Z505_HALEZ</name>
<reference evidence="2 3" key="1">
    <citation type="submission" date="2017-06" db="EMBL/GenBank/DDBJ databases">
        <authorList>
            <person name="Kim H.J."/>
            <person name="Triplett B.A."/>
        </authorList>
    </citation>
    <scope>NUCLEOTIDE SEQUENCE [LARGE SCALE GENOMIC DNA]</scope>
    <source>
        <strain evidence="2 3">DSM 19316</strain>
    </source>
</reference>
<dbReference type="Proteomes" id="UP000198297">
    <property type="component" value="Unassembled WGS sequence"/>
</dbReference>
<proteinExistence type="predicted"/>